<dbReference type="SMART" id="SM00487">
    <property type="entry name" value="DEXDc"/>
    <property type="match status" value="1"/>
</dbReference>
<evidence type="ECO:0000256" key="11">
    <source>
        <dbReference type="SAM" id="MobiDB-lite"/>
    </source>
</evidence>
<keyword evidence="8" id="KW-0103">Bromodomain</keyword>
<evidence type="ECO:0000256" key="9">
    <source>
        <dbReference type="ARBA" id="ARBA00023242"/>
    </source>
</evidence>
<sequence>VGCVVNQAGKRAGSQAILFVGGILYTGDTARRIIIMAALDRDRLKTRVVRSSLHTHQHDIVPIDRCLLADRVAALRRLDPVSINQVAKNYVDNALLRLKMKIHNELSELAAHKQCEKHEPWLIEPSLMIRTQFIGDGPPNLAVQAPRNPRLLMAKLEAHRQYEQKRRQIQENERAEAIAAEAKREKERAARMEYETRKRAIRQSFLRTLLAHGEAFRAFAKEESRLVRSLSSQALGWIIAKERRLRSLEDKQQKARMKALKENDMDAYAALLAETKNERLSSLLAQTEDFLKQLSANASGSFHSVVEEITAQPLLLKFGTLKGYQLEGLQWLVSLYNNNLNGILADEMGLGKTIQTIALLTYIMETKGDHGPFMIIVPLSTMSNWVKEFERWAPTVMVVEYQGKPPERKDLWRRFIISRKFNVLLTTYEYVLNKHDRTKLESIEWHYIIVDEGHRMKNTKSKFTVALNTRYRSKHRLLLTGTPLQNNLSELWSLLNFLVPKIFNSADNFETWFNKPFEAAGVGDSSAELQEEEKMLVINRLHRVLRPFLLRRLKVDVASELPDKVERVVKCDLSVWQKTVYKQIQQKFIPMASSNSVVSAKGLNNTFMQLRKICNHPYLFFDDIAYDWDSHRVTEEIVRSSGKFEILERILPKVRRSNHKCLIFTQMTKVLDIMEDYMEYRRYPYLRLDGQTKPESRSQLLELFNAPNSPYFVFLLSTRAGGLGLNLQAADTVIIFDSDWNPQMDLQAQDRAHRLGQQSEVRVFRLVTCSPVEEQILMRAQFKLGLDQMIIQAGKFNQKDSHEATAQERRQMLTTVLRDGVEMGEQVDLPSDEKLNSLLARNQDEFELFQMIDVELERERRDAWVAAGKTTPLPPRLMQDKMEMPEYLRDVQVTAPPVKFDITSFDAARGSRRGEDGGPVYREMSDIDEDDDEQTISKPKNGKRPGASNAKKAPSSLQHSLLLVLKHVKSSRSKEDGEMLLLPSLSTVPEATEFRDLCAPYTATLDFNTIMSRAGSEKYSRPNQMSRDFRLMLQNFESWFQEENCVERRHLREIRKVFNEKFRAIFPSPNKDSANDGIASFADGTGSETDSRDSDHELGLDDDEDEEEEGLDRNDVRIIEDDDEIVEEEDEAPIQRNSKRRRA</sequence>
<dbReference type="Pfam" id="PF00271">
    <property type="entry name" value="Helicase_C"/>
    <property type="match status" value="1"/>
</dbReference>
<dbReference type="InterPro" id="IPR014001">
    <property type="entry name" value="Helicase_ATP-bd"/>
</dbReference>
<evidence type="ECO:0000256" key="2">
    <source>
        <dbReference type="ARBA" id="ARBA00007025"/>
    </source>
</evidence>
<organism evidence="14">
    <name type="scientific">Spongospora subterranea</name>
    <dbReference type="NCBI Taxonomy" id="70186"/>
    <lineage>
        <taxon>Eukaryota</taxon>
        <taxon>Sar</taxon>
        <taxon>Rhizaria</taxon>
        <taxon>Endomyxa</taxon>
        <taxon>Phytomyxea</taxon>
        <taxon>Plasmodiophorida</taxon>
        <taxon>Plasmodiophoridae</taxon>
        <taxon>Spongospora</taxon>
    </lineage>
</organism>
<dbReference type="CDD" id="cd18793">
    <property type="entry name" value="SF2_C_SNF"/>
    <property type="match status" value="1"/>
</dbReference>
<dbReference type="InterPro" id="IPR036427">
    <property type="entry name" value="Bromodomain-like_sf"/>
</dbReference>
<feature type="domain" description="Helicase C-terminal" evidence="13">
    <location>
        <begin position="646"/>
        <end position="797"/>
    </location>
</feature>
<dbReference type="GO" id="GO:0005634">
    <property type="term" value="C:nucleus"/>
    <property type="evidence" value="ECO:0007669"/>
    <property type="project" value="UniProtKB-SubCell"/>
</dbReference>
<comment type="similarity">
    <text evidence="2">Belongs to the SNF2/RAD54 helicase family.</text>
</comment>
<feature type="coiled-coil region" evidence="10">
    <location>
        <begin position="152"/>
        <end position="195"/>
    </location>
</feature>
<dbReference type="InterPro" id="IPR001650">
    <property type="entry name" value="Helicase_C-like"/>
</dbReference>
<feature type="compositionally biased region" description="Acidic residues" evidence="11">
    <location>
        <begin position="1120"/>
        <end position="1132"/>
    </location>
</feature>
<dbReference type="SMART" id="SM00297">
    <property type="entry name" value="BROMO"/>
    <property type="match status" value="1"/>
</dbReference>
<evidence type="ECO:0000256" key="5">
    <source>
        <dbReference type="ARBA" id="ARBA00022806"/>
    </source>
</evidence>
<keyword evidence="4" id="KW-0378">Hydrolase</keyword>
<dbReference type="Gene3D" id="3.40.50.300">
    <property type="entry name" value="P-loop containing nucleotide triphosphate hydrolases"/>
    <property type="match status" value="1"/>
</dbReference>
<evidence type="ECO:0000256" key="6">
    <source>
        <dbReference type="ARBA" id="ARBA00022840"/>
    </source>
</evidence>
<keyword evidence="5" id="KW-0347">Helicase</keyword>
<dbReference type="AlphaFoldDB" id="A0A0H5RPL9"/>
<evidence type="ECO:0000259" key="12">
    <source>
        <dbReference type="PROSITE" id="PS51192"/>
    </source>
</evidence>
<feature type="compositionally biased region" description="Basic and acidic residues" evidence="11">
    <location>
        <begin position="1089"/>
        <end position="1099"/>
    </location>
</feature>
<feature type="compositionally biased region" description="Acidic residues" evidence="11">
    <location>
        <begin position="1100"/>
        <end position="1110"/>
    </location>
</feature>
<reference evidence="14" key="1">
    <citation type="submission" date="2015-04" db="EMBL/GenBank/DDBJ databases">
        <title>The genome sequence of the plant pathogenic Rhizarian Plasmodiophora brassicae reveals insights in its biotrophic life cycle and the origin of chitin synthesis.</title>
        <authorList>
            <person name="Schwelm A."/>
            <person name="Fogelqvist J."/>
            <person name="Knaust A."/>
            <person name="Julke S."/>
            <person name="Lilja T."/>
            <person name="Dhandapani V."/>
            <person name="Bonilla-Rosso G."/>
            <person name="Karlsson M."/>
            <person name="Shevchenko A."/>
            <person name="Choi S.R."/>
            <person name="Kim H.G."/>
            <person name="Park J.Y."/>
            <person name="Lim Y.P."/>
            <person name="Ludwig-Muller J."/>
            <person name="Dixelius C."/>
        </authorList>
    </citation>
    <scope>NUCLEOTIDE SEQUENCE</scope>
    <source>
        <tissue evidence="14">Potato root galls</tissue>
    </source>
</reference>
<dbReference type="PROSITE" id="PS51194">
    <property type="entry name" value="HELICASE_CTER"/>
    <property type="match status" value="1"/>
</dbReference>
<name>A0A0H5RPL9_9EUKA</name>
<evidence type="ECO:0000313" key="14">
    <source>
        <dbReference type="EMBL" id="CRZ10669.1"/>
    </source>
</evidence>
<keyword evidence="3" id="KW-0547">Nucleotide-binding</keyword>
<dbReference type="InterPro" id="IPR049730">
    <property type="entry name" value="SNF2/RAD54-like_C"/>
</dbReference>
<dbReference type="Gene3D" id="1.20.920.10">
    <property type="entry name" value="Bromodomain-like"/>
    <property type="match status" value="1"/>
</dbReference>
<comment type="subcellular location">
    <subcellularLocation>
        <location evidence="1">Nucleus</location>
    </subcellularLocation>
</comment>
<dbReference type="InterPro" id="IPR038718">
    <property type="entry name" value="SNF2-like_sf"/>
</dbReference>
<evidence type="ECO:0000256" key="7">
    <source>
        <dbReference type="ARBA" id="ARBA00023054"/>
    </source>
</evidence>
<feature type="region of interest" description="Disordered" evidence="11">
    <location>
        <begin position="909"/>
        <end position="955"/>
    </location>
</feature>
<dbReference type="InterPro" id="IPR027417">
    <property type="entry name" value="P-loop_NTPase"/>
</dbReference>
<feature type="domain" description="Helicase ATP-binding" evidence="12">
    <location>
        <begin position="333"/>
        <end position="501"/>
    </location>
</feature>
<dbReference type="Gene3D" id="3.40.50.10810">
    <property type="entry name" value="Tandem AAA-ATPase domain"/>
    <property type="match status" value="1"/>
</dbReference>
<dbReference type="SUPFAM" id="SSF47370">
    <property type="entry name" value="Bromodomain"/>
    <property type="match status" value="1"/>
</dbReference>
<evidence type="ECO:0000259" key="13">
    <source>
        <dbReference type="PROSITE" id="PS51194"/>
    </source>
</evidence>
<evidence type="ECO:0000256" key="3">
    <source>
        <dbReference type="ARBA" id="ARBA00022741"/>
    </source>
</evidence>
<keyword evidence="6" id="KW-0067">ATP-binding</keyword>
<dbReference type="Pfam" id="PF00176">
    <property type="entry name" value="SNF2-rel_dom"/>
    <property type="match status" value="1"/>
</dbReference>
<dbReference type="GO" id="GO:0005524">
    <property type="term" value="F:ATP binding"/>
    <property type="evidence" value="ECO:0007669"/>
    <property type="project" value="UniProtKB-KW"/>
</dbReference>
<dbReference type="InterPro" id="IPR000330">
    <property type="entry name" value="SNF2_N"/>
</dbReference>
<protein>
    <submittedName>
        <fullName evidence="14">Uncharacterized protein</fullName>
    </submittedName>
</protein>
<dbReference type="CDD" id="cd17996">
    <property type="entry name" value="DEXHc_SMARCA2_SMARCA4"/>
    <property type="match status" value="1"/>
</dbReference>
<accession>A0A0H5RPL9</accession>
<dbReference type="PANTHER" id="PTHR10799">
    <property type="entry name" value="SNF2/RAD54 HELICASE FAMILY"/>
    <property type="match status" value="1"/>
</dbReference>
<keyword evidence="7 10" id="KW-0175">Coiled coil</keyword>
<evidence type="ECO:0000256" key="4">
    <source>
        <dbReference type="ARBA" id="ARBA00022801"/>
    </source>
</evidence>
<dbReference type="GO" id="GO:0004386">
    <property type="term" value="F:helicase activity"/>
    <property type="evidence" value="ECO:0007669"/>
    <property type="project" value="UniProtKB-KW"/>
</dbReference>
<evidence type="ECO:0000256" key="10">
    <source>
        <dbReference type="SAM" id="Coils"/>
    </source>
</evidence>
<dbReference type="SUPFAM" id="SSF52540">
    <property type="entry name" value="P-loop containing nucleoside triphosphate hydrolases"/>
    <property type="match status" value="2"/>
</dbReference>
<feature type="region of interest" description="Disordered" evidence="11">
    <location>
        <begin position="1073"/>
        <end position="1143"/>
    </location>
</feature>
<keyword evidence="9" id="KW-0539">Nucleus</keyword>
<dbReference type="FunFam" id="3.40.50.10810:FF:000015">
    <property type="entry name" value="lymphoid-specific helicase isoform X1"/>
    <property type="match status" value="1"/>
</dbReference>
<dbReference type="GO" id="GO:0016787">
    <property type="term" value="F:hydrolase activity"/>
    <property type="evidence" value="ECO:0007669"/>
    <property type="project" value="UniProtKB-KW"/>
</dbReference>
<dbReference type="PROSITE" id="PS51192">
    <property type="entry name" value="HELICASE_ATP_BIND_1"/>
    <property type="match status" value="1"/>
</dbReference>
<proteinExistence type="inferred from homology"/>
<dbReference type="SMART" id="SM00490">
    <property type="entry name" value="HELICc"/>
    <property type="match status" value="1"/>
</dbReference>
<evidence type="ECO:0000256" key="1">
    <source>
        <dbReference type="ARBA" id="ARBA00004123"/>
    </source>
</evidence>
<feature type="non-terminal residue" evidence="14">
    <location>
        <position position="1"/>
    </location>
</feature>
<evidence type="ECO:0000256" key="8">
    <source>
        <dbReference type="ARBA" id="ARBA00023117"/>
    </source>
</evidence>
<dbReference type="EMBL" id="HACM01010227">
    <property type="protein sequence ID" value="CRZ10669.1"/>
    <property type="molecule type" value="Transcribed_RNA"/>
</dbReference>
<dbReference type="InterPro" id="IPR001487">
    <property type="entry name" value="Bromodomain"/>
</dbReference>